<proteinExistence type="predicted"/>
<reference evidence="3" key="1">
    <citation type="submission" date="2023-07" db="EMBL/GenBank/DDBJ databases">
        <title>Genomic Encyclopedia of Type Strains, Phase IV (KMG-IV): sequencing the most valuable type-strain genomes for metagenomic binning, comparative biology and taxonomic classification.</title>
        <authorList>
            <person name="Goeker M."/>
        </authorList>
    </citation>
    <scope>NUCLEOTIDE SEQUENCE</scope>
    <source>
        <strain evidence="3">DSM 24202</strain>
    </source>
</reference>
<dbReference type="Gene3D" id="1.10.645.10">
    <property type="entry name" value="Cytochrome-c3 Hydrogenase, chain B"/>
    <property type="match status" value="1"/>
</dbReference>
<dbReference type="InterPro" id="IPR052197">
    <property type="entry name" value="ComplexI_49kDa-like"/>
</dbReference>
<sequence length="514" mass="55688">MNMDTTFLALPNGAAAPIADLPVLPFDDFRAQLIQAVMQDGLRVSSFFATPADNQPGDFELIAVLADDRAHLLRLAASRVSKSYLALSADCPAFHWFEREIAEVTGLVCENHPWPKPIRFTRPPVGKGADVLPGVTDYLRIADEAAHEVAVGPVHAGVIEPGHFRFQCLGEEVIFLEISLGYQHRGIEKMLVGGPDVRSAQLIECAAGDTSIASAWCYARLLAALSPACQASPAAELWRGIALEFERSANHTGDLGALAGDVAFLPTQSFCGRIRGEYLNMTAALCGNRFGRGYVLPGGLRYLADNKKVADLQAWRKRVHADLTNALDLLFDTPSVLDRFENTGVLAPADAAAVGIVGVAGRASGLNNDIRLSHPYGPYTDRPLSLCAEGAGDVLARAMVRRRELDASNQWLNEALNAATELSADEQTSALSSQHSPARALAPSMIAVSLQEAWRGELCHVALTDSHGRFRHYKIVDPSFHNWYGLALTLRGEQISHFPICNKSFNLSYCGHDL</sequence>
<dbReference type="AlphaFoldDB" id="A0AAE3VJ99"/>
<dbReference type="Proteomes" id="UP001238163">
    <property type="component" value="Unassembled WGS sequence"/>
</dbReference>
<dbReference type="GO" id="GO:0048038">
    <property type="term" value="F:quinone binding"/>
    <property type="evidence" value="ECO:0007669"/>
    <property type="project" value="InterPro"/>
</dbReference>
<dbReference type="InterPro" id="IPR001135">
    <property type="entry name" value="NADH_Q_OxRdtase_suD"/>
</dbReference>
<dbReference type="InterPro" id="IPR029014">
    <property type="entry name" value="NiFe-Hase_large"/>
</dbReference>
<evidence type="ECO:0000313" key="4">
    <source>
        <dbReference type="Proteomes" id="UP001238163"/>
    </source>
</evidence>
<dbReference type="RefSeq" id="WP_307264226.1">
    <property type="nucleotide sequence ID" value="NZ_JAUSVL010000001.1"/>
</dbReference>
<dbReference type="GO" id="GO:0051287">
    <property type="term" value="F:NAD binding"/>
    <property type="evidence" value="ECO:0007669"/>
    <property type="project" value="InterPro"/>
</dbReference>
<dbReference type="SUPFAM" id="SSF56762">
    <property type="entry name" value="HydB/Nqo4-like"/>
    <property type="match status" value="1"/>
</dbReference>
<dbReference type="GO" id="GO:0016651">
    <property type="term" value="F:oxidoreductase activity, acting on NAD(P)H"/>
    <property type="evidence" value="ECO:0007669"/>
    <property type="project" value="InterPro"/>
</dbReference>
<feature type="domain" description="NADH-quinone oxidoreductase subunit D" evidence="2">
    <location>
        <begin position="270"/>
        <end position="507"/>
    </location>
</feature>
<dbReference type="PANTHER" id="PTHR43485">
    <property type="entry name" value="HYDROGENASE-4 COMPONENT G"/>
    <property type="match status" value="1"/>
</dbReference>
<gene>
    <name evidence="3" type="ORF">J3R75_003547</name>
</gene>
<keyword evidence="1" id="KW-0560">Oxidoreductase</keyword>
<evidence type="ECO:0000313" key="3">
    <source>
        <dbReference type="EMBL" id="MDQ0291440.1"/>
    </source>
</evidence>
<protein>
    <submittedName>
        <fullName evidence="3">Ni,Fe-hydrogenase III large subunit</fullName>
    </submittedName>
</protein>
<evidence type="ECO:0000256" key="1">
    <source>
        <dbReference type="ARBA" id="ARBA00023002"/>
    </source>
</evidence>
<keyword evidence="4" id="KW-1185">Reference proteome</keyword>
<dbReference type="EMBL" id="JAUSVL010000001">
    <property type="protein sequence ID" value="MDQ0291440.1"/>
    <property type="molecule type" value="Genomic_DNA"/>
</dbReference>
<name>A0AAE3VJ99_9BACT</name>
<accession>A0AAE3VJ99</accession>
<comment type="caution">
    <text evidence="3">The sequence shown here is derived from an EMBL/GenBank/DDBJ whole genome shotgun (WGS) entry which is preliminary data.</text>
</comment>
<organism evidence="3 4">
    <name type="scientific">Oligosphaera ethanolica</name>
    <dbReference type="NCBI Taxonomy" id="760260"/>
    <lineage>
        <taxon>Bacteria</taxon>
        <taxon>Pseudomonadati</taxon>
        <taxon>Lentisphaerota</taxon>
        <taxon>Oligosphaeria</taxon>
        <taxon>Oligosphaerales</taxon>
        <taxon>Oligosphaeraceae</taxon>
        <taxon>Oligosphaera</taxon>
    </lineage>
</organism>
<dbReference type="PANTHER" id="PTHR43485:SF1">
    <property type="entry name" value="FORMATE HYDROGENLYASE SUBUNIT 5-RELATED"/>
    <property type="match status" value="1"/>
</dbReference>
<dbReference type="InterPro" id="IPR037232">
    <property type="entry name" value="NADH_quin_OxRdtase_su_C/D-like"/>
</dbReference>
<dbReference type="Pfam" id="PF00346">
    <property type="entry name" value="Complex1_49kDa"/>
    <property type="match status" value="1"/>
</dbReference>
<dbReference type="SUPFAM" id="SSF143243">
    <property type="entry name" value="Nqo5-like"/>
    <property type="match status" value="1"/>
</dbReference>
<evidence type="ECO:0000259" key="2">
    <source>
        <dbReference type="Pfam" id="PF00346"/>
    </source>
</evidence>